<gene>
    <name evidence="1" type="ORF">AB4566_05140</name>
</gene>
<evidence type="ECO:0000313" key="2">
    <source>
        <dbReference type="Proteomes" id="UP001570417"/>
    </source>
</evidence>
<dbReference type="Proteomes" id="UP001570417">
    <property type="component" value="Unassembled WGS sequence"/>
</dbReference>
<organism evidence="1 2">
    <name type="scientific">Vibrio gallaecicus</name>
    <dbReference type="NCBI Taxonomy" id="552386"/>
    <lineage>
        <taxon>Bacteria</taxon>
        <taxon>Pseudomonadati</taxon>
        <taxon>Pseudomonadota</taxon>
        <taxon>Gammaproteobacteria</taxon>
        <taxon>Vibrionales</taxon>
        <taxon>Vibrionaceae</taxon>
        <taxon>Vibrio</taxon>
    </lineage>
</organism>
<reference evidence="1 2" key="1">
    <citation type="journal article" date="2024" name="ISME J.">
        <title>Tailless and filamentous prophages are predominant in marine Vibrio.</title>
        <authorList>
            <person name="Steensen K."/>
            <person name="Seneca J."/>
            <person name="Bartlau N."/>
            <person name="Yu X.A."/>
            <person name="Hussain F.A."/>
            <person name="Polz M.F."/>
        </authorList>
    </citation>
    <scope>NUCLEOTIDE SEQUENCE [LARGE SCALE GENOMIC DNA]</scope>
    <source>
        <strain evidence="1 2">10N.222.51.A1</strain>
    </source>
</reference>
<dbReference type="SUPFAM" id="SSF56024">
    <property type="entry name" value="Phospholipase D/nuclease"/>
    <property type="match status" value="1"/>
</dbReference>
<protein>
    <recommendedName>
        <fullName evidence="3">PLD phosphodiesterase domain-containing protein</fullName>
    </recommendedName>
</protein>
<keyword evidence="2" id="KW-1185">Reference proteome</keyword>
<accession>A0ABV4N902</accession>
<dbReference type="RefSeq" id="WP_372265163.1">
    <property type="nucleotide sequence ID" value="NZ_JBFRUW010000008.1"/>
</dbReference>
<comment type="caution">
    <text evidence="1">The sequence shown here is derived from an EMBL/GenBank/DDBJ whole genome shotgun (WGS) entry which is preliminary data.</text>
</comment>
<proteinExistence type="predicted"/>
<dbReference type="Gene3D" id="3.30.870.10">
    <property type="entry name" value="Endonuclease Chain A"/>
    <property type="match status" value="1"/>
</dbReference>
<evidence type="ECO:0000313" key="1">
    <source>
        <dbReference type="EMBL" id="MFA0567657.1"/>
    </source>
</evidence>
<sequence>MDNVIDLTFDGPHQNGGLQDFKFYAEGGSPVIVNRIIDFLSANQAKLLEVNLSLYLCNNLALVDQLRQLAELGIEINIYSIPLEGYDGTVAKNGLFPSYFNHSILNNTKSGVNKSSKKDIAERVYGYLKHSETMNLFIYDHIYLRSKSVKPFSRGTAPYSLHIKNLYLKMKDGSSFTFITSSNLAVRDLRKEEMCIVLQNSQESDKKAAEFYRQLKRNSNELLSLNVEGNNSSHPLNFKEDTHKTTSKHAVENVYFTGSFLHHSNSKVEAKLSELISKAQRRVMICGQHVSNCALLPDKEKAKVEVSVLSQTYTDKTYDERSKTVEIDGRKVKPRTPQNSSSFRLYIDKLKNIPQAKCYFNNSINLKFIVIDDHVVISTGNFTDTQFIYKDVSISQFSKMPNASYQGTFSEVNAYYIGLNQPKLAQKLSNHFLTLARLPTTVTAFENH</sequence>
<evidence type="ECO:0008006" key="3">
    <source>
        <dbReference type="Google" id="ProtNLM"/>
    </source>
</evidence>
<dbReference type="EMBL" id="JBFRUW010000008">
    <property type="protein sequence ID" value="MFA0567657.1"/>
    <property type="molecule type" value="Genomic_DNA"/>
</dbReference>
<name>A0ABV4N902_9VIBR</name>